<feature type="transmembrane region" description="Helical" evidence="1">
    <location>
        <begin position="109"/>
        <end position="128"/>
    </location>
</feature>
<proteinExistence type="predicted"/>
<dbReference type="EMBL" id="JBHMAH010000031">
    <property type="protein sequence ID" value="MFB9861492.1"/>
    <property type="molecule type" value="Genomic_DNA"/>
</dbReference>
<keyword evidence="3" id="KW-1185">Reference proteome</keyword>
<sequence length="143" mass="16233">MSEMMTNEVEEKRRKARKMVDRKAMYSSVAAILPIPFLDIGTDVKLMRDIRSGVEEIFELDHRQVNEMSDDLMNRAAVMATSMGSEFLGSKARGILFKTFGKKSGKVRFSFLTILGKIIGASISYMLMKKLGYEYIERCAKIS</sequence>
<accession>A0ABV5Z5V7</accession>
<keyword evidence="1" id="KW-1133">Transmembrane helix</keyword>
<evidence type="ECO:0000313" key="3">
    <source>
        <dbReference type="Proteomes" id="UP001589740"/>
    </source>
</evidence>
<name>A0ABV5Z5V7_9STAP</name>
<evidence type="ECO:0008006" key="4">
    <source>
        <dbReference type="Google" id="ProtNLM"/>
    </source>
</evidence>
<protein>
    <recommendedName>
        <fullName evidence="4">DUF697 domain-containing protein</fullName>
    </recommendedName>
</protein>
<keyword evidence="1" id="KW-0472">Membrane</keyword>
<evidence type="ECO:0000313" key="2">
    <source>
        <dbReference type="EMBL" id="MFB9861492.1"/>
    </source>
</evidence>
<dbReference type="RefSeq" id="WP_380571818.1">
    <property type="nucleotide sequence ID" value="NZ_JBHMAH010000031.1"/>
</dbReference>
<evidence type="ECO:0000256" key="1">
    <source>
        <dbReference type="SAM" id="Phobius"/>
    </source>
</evidence>
<keyword evidence="1" id="KW-0812">Transmembrane</keyword>
<feature type="transmembrane region" description="Helical" evidence="1">
    <location>
        <begin position="20"/>
        <end position="38"/>
    </location>
</feature>
<comment type="caution">
    <text evidence="2">The sequence shown here is derived from an EMBL/GenBank/DDBJ whole genome shotgun (WGS) entry which is preliminary data.</text>
</comment>
<organism evidence="2 3">
    <name type="scientific">Salinicoccus siamensis</name>
    <dbReference type="NCBI Taxonomy" id="381830"/>
    <lineage>
        <taxon>Bacteria</taxon>
        <taxon>Bacillati</taxon>
        <taxon>Bacillota</taxon>
        <taxon>Bacilli</taxon>
        <taxon>Bacillales</taxon>
        <taxon>Staphylococcaceae</taxon>
        <taxon>Salinicoccus</taxon>
    </lineage>
</organism>
<gene>
    <name evidence="2" type="ORF">ACFFLE_10480</name>
</gene>
<reference evidence="2 3" key="1">
    <citation type="submission" date="2024-09" db="EMBL/GenBank/DDBJ databases">
        <authorList>
            <person name="Sun Q."/>
            <person name="Mori K."/>
        </authorList>
    </citation>
    <scope>NUCLEOTIDE SEQUENCE [LARGE SCALE GENOMIC DNA]</scope>
    <source>
        <strain evidence="2 3">JCM 12822</strain>
    </source>
</reference>
<dbReference type="Proteomes" id="UP001589740">
    <property type="component" value="Unassembled WGS sequence"/>
</dbReference>